<dbReference type="InterPro" id="IPR002347">
    <property type="entry name" value="SDR_fam"/>
</dbReference>
<dbReference type="PROSITE" id="PS00061">
    <property type="entry name" value="ADH_SHORT"/>
    <property type="match status" value="1"/>
</dbReference>
<dbReference type="InterPro" id="IPR036291">
    <property type="entry name" value="NAD(P)-bd_dom_sf"/>
</dbReference>
<dbReference type="PRINTS" id="PR00081">
    <property type="entry name" value="GDHRDH"/>
</dbReference>
<dbReference type="GO" id="GO:0016616">
    <property type="term" value="F:oxidoreductase activity, acting on the CH-OH group of donors, NAD or NADP as acceptor"/>
    <property type="evidence" value="ECO:0007669"/>
    <property type="project" value="TreeGrafter"/>
</dbReference>
<dbReference type="PANTHER" id="PTHR42760">
    <property type="entry name" value="SHORT-CHAIN DEHYDROGENASES/REDUCTASES FAMILY MEMBER"/>
    <property type="match status" value="1"/>
</dbReference>
<evidence type="ECO:0000256" key="1">
    <source>
        <dbReference type="ARBA" id="ARBA00006484"/>
    </source>
</evidence>
<dbReference type="GO" id="GO:0048038">
    <property type="term" value="F:quinone binding"/>
    <property type="evidence" value="ECO:0007669"/>
    <property type="project" value="TreeGrafter"/>
</dbReference>
<dbReference type="Gene3D" id="3.40.50.720">
    <property type="entry name" value="NAD(P)-binding Rossmann-like Domain"/>
    <property type="match status" value="1"/>
</dbReference>
<dbReference type="AlphaFoldDB" id="A0A7J4IWW8"/>
<dbReference type="Pfam" id="PF13561">
    <property type="entry name" value="adh_short_C2"/>
    <property type="match status" value="1"/>
</dbReference>
<dbReference type="PANTHER" id="PTHR42760:SF133">
    <property type="entry name" value="3-OXOACYL-[ACYL-CARRIER-PROTEIN] REDUCTASE"/>
    <property type="match status" value="1"/>
</dbReference>
<dbReference type="PRINTS" id="PR00080">
    <property type="entry name" value="SDRFAMILY"/>
</dbReference>
<evidence type="ECO:0000313" key="3">
    <source>
        <dbReference type="EMBL" id="HIH09962.1"/>
    </source>
</evidence>
<organism evidence="3 4">
    <name type="scientific">Candidatus Iainarchaeum sp</name>
    <dbReference type="NCBI Taxonomy" id="3101447"/>
    <lineage>
        <taxon>Archaea</taxon>
        <taxon>Candidatus Iainarchaeota</taxon>
        <taxon>Candidatus Iainarchaeia</taxon>
        <taxon>Candidatus Iainarchaeales</taxon>
        <taxon>Candidatus Iainarchaeaceae</taxon>
        <taxon>Candidatus Iainarchaeum</taxon>
    </lineage>
</organism>
<proteinExistence type="inferred from homology"/>
<evidence type="ECO:0000256" key="2">
    <source>
        <dbReference type="ARBA" id="ARBA00023002"/>
    </source>
</evidence>
<evidence type="ECO:0000313" key="4">
    <source>
        <dbReference type="Proteomes" id="UP000565078"/>
    </source>
</evidence>
<comment type="caution">
    <text evidence="3">The sequence shown here is derived from an EMBL/GenBank/DDBJ whole genome shotgun (WGS) entry which is preliminary data.</text>
</comment>
<dbReference type="GO" id="GO:0006633">
    <property type="term" value="P:fatty acid biosynthetic process"/>
    <property type="evidence" value="ECO:0007669"/>
    <property type="project" value="TreeGrafter"/>
</dbReference>
<dbReference type="NCBIfam" id="NF009466">
    <property type="entry name" value="PRK12826.1-2"/>
    <property type="match status" value="1"/>
</dbReference>
<sequence>MELSGKVAVVTGAGRGIGEEIAVQFAKEGAIVVVASLHAQECDDTVKKISAARGRAIPFQCDVSCAKDVKKLFEKTLKEFGKVDILVNNAGIFPFVQFKDMTEEQWDKVIDVNLKSVFLCSREAASSMVKQGRGGKIVSVSSIASIIGYPNLVHYCASKGGINAFTRALALELAPSKIRVNAVLPGGVKTPGVGELDEKVLKGIESGVPLARMGQPVDIANAVLFLASDKADYITGQTLVVDGGSTIKD</sequence>
<reference evidence="4" key="1">
    <citation type="journal article" date="2020" name="bioRxiv">
        <title>A rank-normalized archaeal taxonomy based on genome phylogeny resolves widespread incomplete and uneven classifications.</title>
        <authorList>
            <person name="Rinke C."/>
            <person name="Chuvochina M."/>
            <person name="Mussig A.J."/>
            <person name="Chaumeil P.-A."/>
            <person name="Waite D.W."/>
            <person name="Whitman W.B."/>
            <person name="Parks D.H."/>
            <person name="Hugenholtz P."/>
        </authorList>
    </citation>
    <scope>NUCLEOTIDE SEQUENCE [LARGE SCALE GENOMIC DNA]</scope>
</reference>
<dbReference type="InterPro" id="IPR020904">
    <property type="entry name" value="Sc_DH/Rdtase_CS"/>
</dbReference>
<dbReference type="NCBIfam" id="NF005559">
    <property type="entry name" value="PRK07231.1"/>
    <property type="match status" value="1"/>
</dbReference>
<dbReference type="Proteomes" id="UP000565078">
    <property type="component" value="Unassembled WGS sequence"/>
</dbReference>
<accession>A0A7J4IWW8</accession>
<dbReference type="EMBL" id="DUGC01000074">
    <property type="protein sequence ID" value="HIH09962.1"/>
    <property type="molecule type" value="Genomic_DNA"/>
</dbReference>
<comment type="similarity">
    <text evidence="1">Belongs to the short-chain dehydrogenases/reductases (SDR) family.</text>
</comment>
<dbReference type="SUPFAM" id="SSF51735">
    <property type="entry name" value="NAD(P)-binding Rossmann-fold domains"/>
    <property type="match status" value="1"/>
</dbReference>
<name>A0A7J4IWW8_9ARCH</name>
<keyword evidence="2" id="KW-0560">Oxidoreductase</keyword>
<protein>
    <submittedName>
        <fullName evidence="3">SDR family oxidoreductase</fullName>
    </submittedName>
</protein>
<gene>
    <name evidence="3" type="ORF">HA254_04820</name>
</gene>
<dbReference type="FunFam" id="3.40.50.720:FF:000084">
    <property type="entry name" value="Short-chain dehydrogenase reductase"/>
    <property type="match status" value="1"/>
</dbReference>